<accession>A0ACB7TZ69</accession>
<evidence type="ECO:0000313" key="1">
    <source>
        <dbReference type="EMBL" id="KAH7653367.1"/>
    </source>
</evidence>
<protein>
    <submittedName>
        <fullName evidence="1">Uncharacterized protein</fullName>
    </submittedName>
</protein>
<proteinExistence type="predicted"/>
<gene>
    <name evidence="1" type="ORF">IHE45_19G076800</name>
</gene>
<dbReference type="EMBL" id="CM037029">
    <property type="protein sequence ID" value="KAH7653367.1"/>
    <property type="molecule type" value="Genomic_DNA"/>
</dbReference>
<keyword evidence="2" id="KW-1185">Reference proteome</keyword>
<name>A0ACB7TZ69_DIOAL</name>
<reference evidence="2" key="1">
    <citation type="journal article" date="2022" name="Nat. Commun.">
        <title>Chromosome evolution and the genetic basis of agronomically important traits in greater yam.</title>
        <authorList>
            <person name="Bredeson J.V."/>
            <person name="Lyons J.B."/>
            <person name="Oniyinde I.O."/>
            <person name="Okereke N.R."/>
            <person name="Kolade O."/>
            <person name="Nnabue I."/>
            <person name="Nwadili C.O."/>
            <person name="Hribova E."/>
            <person name="Parker M."/>
            <person name="Nwogha J."/>
            <person name="Shu S."/>
            <person name="Carlson J."/>
            <person name="Kariba R."/>
            <person name="Muthemba S."/>
            <person name="Knop K."/>
            <person name="Barton G.J."/>
            <person name="Sherwood A.V."/>
            <person name="Lopez-Montes A."/>
            <person name="Asiedu R."/>
            <person name="Jamnadass R."/>
            <person name="Muchugi A."/>
            <person name="Goodstein D."/>
            <person name="Egesi C.N."/>
            <person name="Featherston J."/>
            <person name="Asfaw A."/>
            <person name="Simpson G.G."/>
            <person name="Dolezel J."/>
            <person name="Hendre P.S."/>
            <person name="Van Deynze A."/>
            <person name="Kumar P.L."/>
            <person name="Obidiegwu J.E."/>
            <person name="Bhattacharjee R."/>
            <person name="Rokhsar D.S."/>
        </authorList>
    </citation>
    <scope>NUCLEOTIDE SEQUENCE [LARGE SCALE GENOMIC DNA]</scope>
    <source>
        <strain evidence="2">cv. TDa95/00328</strain>
    </source>
</reference>
<dbReference type="Proteomes" id="UP000827976">
    <property type="component" value="Chromosome 19"/>
</dbReference>
<sequence length="37" mass="4355">MNSNFYCAFVGYQNFSYMSCYYYSICPSKSSKGCSHW</sequence>
<organism evidence="1 2">
    <name type="scientific">Dioscorea alata</name>
    <name type="common">Purple yam</name>
    <dbReference type="NCBI Taxonomy" id="55571"/>
    <lineage>
        <taxon>Eukaryota</taxon>
        <taxon>Viridiplantae</taxon>
        <taxon>Streptophyta</taxon>
        <taxon>Embryophyta</taxon>
        <taxon>Tracheophyta</taxon>
        <taxon>Spermatophyta</taxon>
        <taxon>Magnoliopsida</taxon>
        <taxon>Liliopsida</taxon>
        <taxon>Dioscoreales</taxon>
        <taxon>Dioscoreaceae</taxon>
        <taxon>Dioscorea</taxon>
    </lineage>
</organism>
<comment type="caution">
    <text evidence="1">The sequence shown here is derived from an EMBL/GenBank/DDBJ whole genome shotgun (WGS) entry which is preliminary data.</text>
</comment>
<evidence type="ECO:0000313" key="2">
    <source>
        <dbReference type="Proteomes" id="UP000827976"/>
    </source>
</evidence>